<name>A0A7G9SQ39_9GAMM</name>
<dbReference type="PROSITE" id="PS51257">
    <property type="entry name" value="PROKAR_LIPOPROTEIN"/>
    <property type="match status" value="1"/>
</dbReference>
<proteinExistence type="predicted"/>
<dbReference type="Proteomes" id="UP000515804">
    <property type="component" value="Chromosome"/>
</dbReference>
<reference evidence="1 2" key="1">
    <citation type="submission" date="2020-08" db="EMBL/GenBank/DDBJ databases">
        <title>Genome sequence of Thermomonas carbonis KCTC 42013T.</title>
        <authorList>
            <person name="Hyun D.-W."/>
            <person name="Bae J.-W."/>
        </authorList>
    </citation>
    <scope>NUCLEOTIDE SEQUENCE [LARGE SCALE GENOMIC DNA]</scope>
    <source>
        <strain evidence="1 2">KCTC 42013</strain>
    </source>
</reference>
<dbReference type="KEGG" id="tcn:H9L16_15210"/>
<evidence type="ECO:0000313" key="2">
    <source>
        <dbReference type="Proteomes" id="UP000515804"/>
    </source>
</evidence>
<accession>A0A7G9SQ39</accession>
<dbReference type="EMBL" id="CP060719">
    <property type="protein sequence ID" value="QNN69964.1"/>
    <property type="molecule type" value="Genomic_DNA"/>
</dbReference>
<dbReference type="Gene3D" id="2.40.128.640">
    <property type="match status" value="1"/>
</dbReference>
<keyword evidence="2" id="KW-1185">Reference proteome</keyword>
<dbReference type="InterPro" id="IPR007298">
    <property type="entry name" value="Cu-R_lipoprotein_NlpE"/>
</dbReference>
<dbReference type="AlphaFoldDB" id="A0A7G9SQ39"/>
<gene>
    <name evidence="1" type="ORF">H9L16_15210</name>
</gene>
<protein>
    <submittedName>
        <fullName evidence="1">Copper resistance protein NlpE N-terminal domain-containing protein</fullName>
    </submittedName>
</protein>
<sequence>MHRKLLTIALAATLAATTGCKPDEAAEAASAPVAPAAAVTDAVTDVVDHSSPAGDAKDFDIKAFAGTYAGMLPCADCAGIDTTIAFTPEGSYTLSETYQDADKSSFLSKGSWSVRGDGKAIQLDPEEKDEYDRAFTIASPTELLALDQQGKPIAGTIEYRLKRK</sequence>
<dbReference type="Pfam" id="PF04170">
    <property type="entry name" value="NlpE"/>
    <property type="match status" value="1"/>
</dbReference>
<evidence type="ECO:0000313" key="1">
    <source>
        <dbReference type="EMBL" id="QNN69964.1"/>
    </source>
</evidence>
<dbReference type="RefSeq" id="WP_187552481.1">
    <property type="nucleotide sequence ID" value="NZ_BMZL01000001.1"/>
</dbReference>
<organism evidence="1 2">
    <name type="scientific">Thermomonas carbonis</name>
    <dbReference type="NCBI Taxonomy" id="1463158"/>
    <lineage>
        <taxon>Bacteria</taxon>
        <taxon>Pseudomonadati</taxon>
        <taxon>Pseudomonadota</taxon>
        <taxon>Gammaproteobacteria</taxon>
        <taxon>Lysobacterales</taxon>
        <taxon>Lysobacteraceae</taxon>
        <taxon>Thermomonas</taxon>
    </lineage>
</organism>